<dbReference type="Pfam" id="PF00359">
    <property type="entry name" value="PTS_EIIA_2"/>
    <property type="match status" value="1"/>
</dbReference>
<name>A0ABR7VH44_VIRHA</name>
<dbReference type="InterPro" id="IPR036390">
    <property type="entry name" value="WH_DNA-bd_sf"/>
</dbReference>
<feature type="domain" description="PTS EIIB type-2" evidence="7">
    <location>
        <begin position="398"/>
        <end position="488"/>
    </location>
</feature>
<feature type="domain" description="PTS EIIA type-2" evidence="6">
    <location>
        <begin position="499"/>
        <end position="637"/>
    </location>
</feature>
<dbReference type="InterPro" id="IPR013196">
    <property type="entry name" value="HTH_11"/>
</dbReference>
<keyword evidence="10" id="KW-1185">Reference proteome</keyword>
<dbReference type="InterPro" id="IPR036634">
    <property type="entry name" value="PRD_sf"/>
</dbReference>
<dbReference type="Pfam" id="PF08279">
    <property type="entry name" value="HTH_11"/>
    <property type="match status" value="1"/>
</dbReference>
<dbReference type="InterPro" id="IPR002178">
    <property type="entry name" value="PTS_EIIA_type-2_dom"/>
</dbReference>
<dbReference type="SUPFAM" id="SSF46785">
    <property type="entry name" value="Winged helix' DNA-binding domain"/>
    <property type="match status" value="1"/>
</dbReference>
<proteinExistence type="predicted"/>
<dbReference type="Gene3D" id="3.40.50.2300">
    <property type="match status" value="1"/>
</dbReference>
<feature type="domain" description="PRD" evidence="8">
    <location>
        <begin position="179"/>
        <end position="285"/>
    </location>
</feature>
<keyword evidence="5" id="KW-0804">Transcription</keyword>
<accession>A0ABR7VH44</accession>
<gene>
    <name evidence="9" type="ORF">IC602_01405</name>
</gene>
<dbReference type="Gene3D" id="1.10.10.10">
    <property type="entry name" value="Winged helix-like DNA-binding domain superfamily/Winged helix DNA-binding domain"/>
    <property type="match status" value="2"/>
</dbReference>
<dbReference type="SUPFAM" id="SSF52794">
    <property type="entry name" value="PTS system IIB component-like"/>
    <property type="match status" value="1"/>
</dbReference>
<dbReference type="SUPFAM" id="SSF55804">
    <property type="entry name" value="Phoshotransferase/anion transport protein"/>
    <property type="match status" value="1"/>
</dbReference>
<evidence type="ECO:0000256" key="3">
    <source>
        <dbReference type="ARBA" id="ARBA00023015"/>
    </source>
</evidence>
<dbReference type="CDD" id="cd00211">
    <property type="entry name" value="PTS_IIA_fru"/>
    <property type="match status" value="1"/>
</dbReference>
<evidence type="ECO:0000256" key="4">
    <source>
        <dbReference type="ARBA" id="ARBA00023159"/>
    </source>
</evidence>
<feature type="domain" description="PRD" evidence="8">
    <location>
        <begin position="286"/>
        <end position="393"/>
    </location>
</feature>
<dbReference type="InterPro" id="IPR011608">
    <property type="entry name" value="PRD"/>
</dbReference>
<organism evidence="9 10">
    <name type="scientific">Virgibacillus halodenitrificans</name>
    <name type="common">Bacillus halodenitrificans</name>
    <dbReference type="NCBI Taxonomy" id="1482"/>
    <lineage>
        <taxon>Bacteria</taxon>
        <taxon>Bacillati</taxon>
        <taxon>Bacillota</taxon>
        <taxon>Bacilli</taxon>
        <taxon>Bacillales</taxon>
        <taxon>Bacillaceae</taxon>
        <taxon>Virgibacillus</taxon>
    </lineage>
</organism>
<keyword evidence="3" id="KW-0805">Transcription regulation</keyword>
<dbReference type="PANTHER" id="PTHR30185">
    <property type="entry name" value="CRYPTIC BETA-GLUCOSIDE BGL OPERON ANTITERMINATOR"/>
    <property type="match status" value="1"/>
</dbReference>
<dbReference type="SUPFAM" id="SSF63520">
    <property type="entry name" value="PTS-regulatory domain, PRD"/>
    <property type="match status" value="2"/>
</dbReference>
<dbReference type="Gene3D" id="3.40.930.10">
    <property type="entry name" value="Mannitol-specific EII, Chain A"/>
    <property type="match status" value="1"/>
</dbReference>
<dbReference type="PROSITE" id="PS51099">
    <property type="entry name" value="PTS_EIIB_TYPE_2"/>
    <property type="match status" value="1"/>
</dbReference>
<reference evidence="9 10" key="1">
    <citation type="submission" date="2020-09" db="EMBL/GenBank/DDBJ databases">
        <title>Draft Genome Sequences of Oil-Oxidizing Bacteria Halomonas titanicae, Marinobacter lutaoensis, and Virgibacillus halodenitrificans Isolated from Highly Saline Environments.</title>
        <authorList>
            <person name="Grouzdev D.S."/>
            <person name="Sokolova D.S."/>
            <person name="Semenova E.M."/>
            <person name="Borzenkov I.A."/>
            <person name="Bidzhieva S.K."/>
            <person name="Poltaraus A.B."/>
            <person name="Nazina T.N."/>
        </authorList>
    </citation>
    <scope>NUCLEOTIDE SEQUENCE [LARGE SCALE GENOMIC DNA]</scope>
    <source>
        <strain evidence="9 10">VKM B-3472D</strain>
    </source>
</reference>
<keyword evidence="2" id="KW-0677">Repeat</keyword>
<dbReference type="PROSITE" id="PS51372">
    <property type="entry name" value="PRD_2"/>
    <property type="match status" value="2"/>
</dbReference>
<dbReference type="PROSITE" id="PS51094">
    <property type="entry name" value="PTS_EIIA_TYPE_2"/>
    <property type="match status" value="1"/>
</dbReference>
<evidence type="ECO:0000256" key="2">
    <source>
        <dbReference type="ARBA" id="ARBA00022737"/>
    </source>
</evidence>
<evidence type="ECO:0000313" key="9">
    <source>
        <dbReference type="EMBL" id="MBD1221266.1"/>
    </source>
</evidence>
<sequence length="637" mass="72951">MNDRQKSLMQFLLENPNTYVHIEQLANKLHCSEKTIRNDLTLIEREYDDEELELIRKQGAGVALHVEEGLRQTLYQRLLRSNPLPANERVMEIAYQLLASGKSVTLKELANKYYTNKAVIKSDLQKIEDWVKRFQLELVSKQRIGSSIIGEELHKRNAIARLSEWNATVSDSNHPVLGLFSMSEAAIIRKALTAMESKFAVSFTDGGFESLVIHALIMISRIRQREVIQIENIDDKLHSAYQKEYEMTMWLSGEVEEKLRIAIPKAERIYFSWHLLSSKTNNRPDKDIRETSDFAEDLIHKVQELTMSPFLTDHLLFDGLVIHLHSVFHRVKFGFPITNPLLIEIKKLYPYMLRIIQLALEELRSLYDLQIPEDEAAYLVLHFQASLERLSQRSAISKRVLVVCHLGVGISNLLRAKLESHYRDMEIIGTIGKMDVDTYVKEHDVDMIVSTVELQSLAIPYLVVSPLLESQDKAKIDAFFHASEKETLQEEWKQSSLFALIKEGGLIPRIELEHRYEIVELLANKLYEQEMVEKQFIHHALVRERESATGIGGAIAIPHGQPDLVKKSGIMVGLMKSPVEWGGEKVVVVFLLAIAPKDKHVMKDVIQHISAISKQPDLVNKLQHALVPEQLISYLSN</sequence>
<protein>
    <submittedName>
        <fullName evidence="9">BglG family transcription antiterminator</fullName>
    </submittedName>
</protein>
<dbReference type="PROSITE" id="PS00372">
    <property type="entry name" value="PTS_EIIA_TYPE_2_HIS"/>
    <property type="match status" value="1"/>
</dbReference>
<evidence type="ECO:0000256" key="1">
    <source>
        <dbReference type="ARBA" id="ARBA00022679"/>
    </source>
</evidence>
<evidence type="ECO:0000259" key="6">
    <source>
        <dbReference type="PROSITE" id="PS51094"/>
    </source>
</evidence>
<evidence type="ECO:0000259" key="7">
    <source>
        <dbReference type="PROSITE" id="PS51099"/>
    </source>
</evidence>
<dbReference type="InterPro" id="IPR050661">
    <property type="entry name" value="BglG_antiterminators"/>
</dbReference>
<dbReference type="PANTHER" id="PTHR30185:SF12">
    <property type="entry name" value="TRANSCRIPTIONAL REGULATOR MANR"/>
    <property type="match status" value="1"/>
</dbReference>
<evidence type="ECO:0000256" key="5">
    <source>
        <dbReference type="ARBA" id="ARBA00023163"/>
    </source>
</evidence>
<keyword evidence="4" id="KW-0010">Activator</keyword>
<comment type="caution">
    <text evidence="9">The sequence shown here is derived from an EMBL/GenBank/DDBJ whole genome shotgun (WGS) entry which is preliminary data.</text>
</comment>
<dbReference type="Pfam" id="PF05043">
    <property type="entry name" value="Mga"/>
    <property type="match status" value="1"/>
</dbReference>
<dbReference type="InterPro" id="IPR036388">
    <property type="entry name" value="WH-like_DNA-bd_sf"/>
</dbReference>
<dbReference type="RefSeq" id="WP_189776641.1">
    <property type="nucleotide sequence ID" value="NZ_JACWEZ010000001.1"/>
</dbReference>
<evidence type="ECO:0000313" key="10">
    <source>
        <dbReference type="Proteomes" id="UP000621631"/>
    </source>
</evidence>
<dbReference type="InterPro" id="IPR013011">
    <property type="entry name" value="PTS_EIIB_2"/>
</dbReference>
<dbReference type="Gene3D" id="1.10.1790.10">
    <property type="entry name" value="PRD domain"/>
    <property type="match status" value="2"/>
</dbReference>
<dbReference type="Pfam" id="PF00874">
    <property type="entry name" value="PRD"/>
    <property type="match status" value="2"/>
</dbReference>
<dbReference type="InterPro" id="IPR016152">
    <property type="entry name" value="PTrfase/Anion_transptr"/>
</dbReference>
<dbReference type="InterPro" id="IPR007737">
    <property type="entry name" value="Mga_HTH"/>
</dbReference>
<dbReference type="Proteomes" id="UP000621631">
    <property type="component" value="Unassembled WGS sequence"/>
</dbReference>
<dbReference type="CDD" id="cd05568">
    <property type="entry name" value="PTS_IIB_bgl_like"/>
    <property type="match status" value="1"/>
</dbReference>
<dbReference type="EMBL" id="JACWEZ010000001">
    <property type="protein sequence ID" value="MBD1221266.1"/>
    <property type="molecule type" value="Genomic_DNA"/>
</dbReference>
<keyword evidence="1" id="KW-0808">Transferase</keyword>
<evidence type="ECO:0000259" key="8">
    <source>
        <dbReference type="PROSITE" id="PS51372"/>
    </source>
</evidence>
<dbReference type="InterPro" id="IPR036095">
    <property type="entry name" value="PTS_EIIB-like_sf"/>
</dbReference>